<feature type="region of interest" description="Disordered" evidence="1">
    <location>
        <begin position="1"/>
        <end position="65"/>
    </location>
</feature>
<accession>A0A2W4VSK8</accession>
<dbReference type="Proteomes" id="UP000249081">
    <property type="component" value="Unassembled WGS sequence"/>
</dbReference>
<evidence type="ECO:0000313" key="3">
    <source>
        <dbReference type="Proteomes" id="UP000249081"/>
    </source>
</evidence>
<reference evidence="2 3" key="2">
    <citation type="submission" date="2018-06" db="EMBL/GenBank/DDBJ databases">
        <title>Metagenomic assembly of (sub)arctic Cyanobacteria and their associated microbiome from non-axenic cultures.</title>
        <authorList>
            <person name="Baurain D."/>
        </authorList>
    </citation>
    <scope>NUCLEOTIDE SEQUENCE [LARGE SCALE GENOMIC DNA]</scope>
    <source>
        <strain evidence="2">ULC041bin1</strain>
    </source>
</reference>
<gene>
    <name evidence="2" type="ORF">DCF17_20500</name>
</gene>
<sequence>MAKPEDQQVNDKDTANKGGYNTPIDESQRHTGMYEKGDGTEESQPEGGSSDTGPEGAPNQGLEKR</sequence>
<dbReference type="AlphaFoldDB" id="A0A2W4VSK8"/>
<organism evidence="2 3">
    <name type="scientific">Shackletoniella antarctica</name>
    <dbReference type="NCBI Taxonomy" id="268115"/>
    <lineage>
        <taxon>Bacteria</taxon>
        <taxon>Bacillati</taxon>
        <taxon>Cyanobacteriota</taxon>
        <taxon>Cyanophyceae</taxon>
        <taxon>Oculatellales</taxon>
        <taxon>Oculatellaceae</taxon>
        <taxon>Shackletoniella</taxon>
    </lineage>
</organism>
<comment type="caution">
    <text evidence="2">The sequence shown here is derived from an EMBL/GenBank/DDBJ whole genome shotgun (WGS) entry which is preliminary data.</text>
</comment>
<feature type="compositionally biased region" description="Basic and acidic residues" evidence="1">
    <location>
        <begin position="26"/>
        <end position="39"/>
    </location>
</feature>
<name>A0A2W4VSK8_9CYAN</name>
<evidence type="ECO:0000256" key="1">
    <source>
        <dbReference type="SAM" id="MobiDB-lite"/>
    </source>
</evidence>
<dbReference type="EMBL" id="QBMN01000209">
    <property type="protein sequence ID" value="PZO34377.1"/>
    <property type="molecule type" value="Genomic_DNA"/>
</dbReference>
<feature type="compositionally biased region" description="Basic and acidic residues" evidence="1">
    <location>
        <begin position="1"/>
        <end position="15"/>
    </location>
</feature>
<protein>
    <submittedName>
        <fullName evidence="2">Uncharacterized protein</fullName>
    </submittedName>
</protein>
<reference evidence="3" key="1">
    <citation type="submission" date="2018-04" db="EMBL/GenBank/DDBJ databases">
        <authorList>
            <person name="Cornet L."/>
        </authorList>
    </citation>
    <scope>NUCLEOTIDE SEQUENCE [LARGE SCALE GENOMIC DNA]</scope>
</reference>
<evidence type="ECO:0000313" key="2">
    <source>
        <dbReference type="EMBL" id="PZO34377.1"/>
    </source>
</evidence>
<proteinExistence type="predicted"/>